<dbReference type="Proteomes" id="UP000553776">
    <property type="component" value="Unassembled WGS sequence"/>
</dbReference>
<dbReference type="CDD" id="cd00298">
    <property type="entry name" value="ACD_sHsps_p23-like"/>
    <property type="match status" value="1"/>
</dbReference>
<keyword evidence="2" id="KW-1185">Reference proteome</keyword>
<reference evidence="1 2" key="1">
    <citation type="submission" date="2020-08" db="EMBL/GenBank/DDBJ databases">
        <title>Cohnella phylogeny.</title>
        <authorList>
            <person name="Dunlap C."/>
        </authorList>
    </citation>
    <scope>NUCLEOTIDE SEQUENCE [LARGE SCALE GENOMIC DNA]</scope>
    <source>
        <strain evidence="1 2">DSM 25239</strain>
    </source>
</reference>
<protein>
    <recommendedName>
        <fullName evidence="3">HSP20 family molecular chaperone IbpA</fullName>
    </recommendedName>
</protein>
<dbReference type="SUPFAM" id="SSF49764">
    <property type="entry name" value="HSP20-like chaperones"/>
    <property type="match status" value="1"/>
</dbReference>
<dbReference type="AlphaFoldDB" id="A0A841TZW6"/>
<gene>
    <name evidence="1" type="ORF">H7B90_14730</name>
</gene>
<proteinExistence type="predicted"/>
<evidence type="ECO:0000313" key="1">
    <source>
        <dbReference type="EMBL" id="MBB6692662.1"/>
    </source>
</evidence>
<evidence type="ECO:0008006" key="3">
    <source>
        <dbReference type="Google" id="ProtNLM"/>
    </source>
</evidence>
<organism evidence="1 2">
    <name type="scientific">Cohnella xylanilytica</name>
    <dbReference type="NCBI Taxonomy" id="557555"/>
    <lineage>
        <taxon>Bacteria</taxon>
        <taxon>Bacillati</taxon>
        <taxon>Bacillota</taxon>
        <taxon>Bacilli</taxon>
        <taxon>Bacillales</taxon>
        <taxon>Paenibacillaceae</taxon>
        <taxon>Cohnella</taxon>
    </lineage>
</organism>
<evidence type="ECO:0000313" key="2">
    <source>
        <dbReference type="Proteomes" id="UP000553776"/>
    </source>
</evidence>
<name>A0A841TZW6_9BACL</name>
<sequence>MNRWQRSSQDWDEIHRNLLKQIPFAGKEFDGASIENYVHRAVKKAMAHGIGSPSFSPAFRASSFDCEVFETHLSIFVQCRFPEGELPKGFKLFASRTKLKLEAGERSETVSLPGEINPSRTLARFRGGILEVRLPKSGEPEAYREIFVREGESSL</sequence>
<dbReference type="Gene3D" id="2.60.40.790">
    <property type="match status" value="1"/>
</dbReference>
<accession>A0A841TZW6</accession>
<dbReference type="EMBL" id="JACJVR010000057">
    <property type="protein sequence ID" value="MBB6692662.1"/>
    <property type="molecule type" value="Genomic_DNA"/>
</dbReference>
<comment type="caution">
    <text evidence="1">The sequence shown here is derived from an EMBL/GenBank/DDBJ whole genome shotgun (WGS) entry which is preliminary data.</text>
</comment>
<dbReference type="InterPro" id="IPR008978">
    <property type="entry name" value="HSP20-like_chaperone"/>
</dbReference>
<dbReference type="RefSeq" id="WP_185136651.1">
    <property type="nucleotide sequence ID" value="NZ_JACJVR010000057.1"/>
</dbReference>